<keyword evidence="2" id="KW-1133">Transmembrane helix</keyword>
<keyword evidence="2" id="KW-0472">Membrane</keyword>
<feature type="transmembrane region" description="Helical" evidence="2">
    <location>
        <begin position="54"/>
        <end position="75"/>
    </location>
</feature>
<accession>A0ABY5KVE2</accession>
<keyword evidence="2" id="KW-0812">Transmembrane</keyword>
<gene>
    <name evidence="3" type="ORF">NP048_06700</name>
</gene>
<keyword evidence="4" id="KW-1185">Reference proteome</keyword>
<proteinExistence type="predicted"/>
<organism evidence="3 4">
    <name type="scientific">Cellulomonas xiejunii</name>
    <dbReference type="NCBI Taxonomy" id="2968083"/>
    <lineage>
        <taxon>Bacteria</taxon>
        <taxon>Bacillati</taxon>
        <taxon>Actinomycetota</taxon>
        <taxon>Actinomycetes</taxon>
        <taxon>Micrococcales</taxon>
        <taxon>Cellulomonadaceae</taxon>
        <taxon>Cellulomonas</taxon>
    </lineage>
</organism>
<feature type="transmembrane region" description="Helical" evidence="2">
    <location>
        <begin position="26"/>
        <end position="48"/>
    </location>
</feature>
<name>A0ABY5KVE2_9CELL</name>
<sequence length="100" mass="10263">MGRHDGRPAAPRAPWYTRAGRAALRWLGRVALGALAGGMVLGATLWAGTSWETARVLGAGAAVLVVAATALAATLPPVPEPSTTRDDGPRTRPPGSRRDG</sequence>
<protein>
    <submittedName>
        <fullName evidence="3">Uncharacterized protein</fullName>
    </submittedName>
</protein>
<reference evidence="3 4" key="1">
    <citation type="submission" date="2022-07" db="EMBL/GenBank/DDBJ databases">
        <title>Novel species in genus cellulomonas.</title>
        <authorList>
            <person name="Ye L."/>
        </authorList>
    </citation>
    <scope>NUCLEOTIDE SEQUENCE [LARGE SCALE GENOMIC DNA]</scope>
    <source>
        <strain evidence="4">zg-B89</strain>
    </source>
</reference>
<feature type="region of interest" description="Disordered" evidence="1">
    <location>
        <begin position="75"/>
        <end position="100"/>
    </location>
</feature>
<feature type="compositionally biased region" description="Basic and acidic residues" evidence="1">
    <location>
        <begin position="83"/>
        <end position="100"/>
    </location>
</feature>
<evidence type="ECO:0000256" key="2">
    <source>
        <dbReference type="SAM" id="Phobius"/>
    </source>
</evidence>
<dbReference type="EMBL" id="CP101987">
    <property type="protein sequence ID" value="UUI73120.1"/>
    <property type="molecule type" value="Genomic_DNA"/>
</dbReference>
<dbReference type="Proteomes" id="UP001316384">
    <property type="component" value="Chromosome"/>
</dbReference>
<evidence type="ECO:0000313" key="4">
    <source>
        <dbReference type="Proteomes" id="UP001316384"/>
    </source>
</evidence>
<evidence type="ECO:0000313" key="3">
    <source>
        <dbReference type="EMBL" id="UUI73120.1"/>
    </source>
</evidence>
<evidence type="ECO:0000256" key="1">
    <source>
        <dbReference type="SAM" id="MobiDB-lite"/>
    </source>
</evidence>
<dbReference type="RefSeq" id="WP_256769455.1">
    <property type="nucleotide sequence ID" value="NZ_CP101987.1"/>
</dbReference>